<proteinExistence type="predicted"/>
<feature type="region of interest" description="Disordered" evidence="1">
    <location>
        <begin position="1"/>
        <end position="93"/>
    </location>
</feature>
<accession>A0A6J4J2W9</accession>
<protein>
    <submittedName>
        <fullName evidence="2">Cystathionine beta-lyase, type II</fullName>
        <ecNumber evidence="2">4.4.1.8</ecNumber>
    </submittedName>
</protein>
<gene>
    <name evidence="2" type="ORF">AVDCRST_MAG57-3006</name>
</gene>
<feature type="compositionally biased region" description="Low complexity" evidence="1">
    <location>
        <begin position="12"/>
        <end position="33"/>
    </location>
</feature>
<sequence>RQPPAPGRAARRTAAGRPLDAARGHLPGLARLPRPGPADHGREVLPRAGRGGDGRRTRVRRPWSGARPAQLRDPAPGAHHHRRADGRRRATGV</sequence>
<dbReference type="EMBL" id="CADCTI010000250">
    <property type="protein sequence ID" value="CAA9268964.1"/>
    <property type="molecule type" value="Genomic_DNA"/>
</dbReference>
<feature type="compositionally biased region" description="Basic residues" evidence="1">
    <location>
        <begin position="78"/>
        <end position="93"/>
    </location>
</feature>
<reference evidence="2" key="1">
    <citation type="submission" date="2020-02" db="EMBL/GenBank/DDBJ databases">
        <authorList>
            <person name="Meier V. D."/>
        </authorList>
    </citation>
    <scope>NUCLEOTIDE SEQUENCE</scope>
    <source>
        <strain evidence="2">AVDCRST_MAG57</strain>
    </source>
</reference>
<keyword evidence="2" id="KW-0456">Lyase</keyword>
<evidence type="ECO:0000313" key="2">
    <source>
        <dbReference type="EMBL" id="CAA9268964.1"/>
    </source>
</evidence>
<organism evidence="2">
    <name type="scientific">uncultured Blastococcus sp</name>
    <dbReference type="NCBI Taxonomy" id="217144"/>
    <lineage>
        <taxon>Bacteria</taxon>
        <taxon>Bacillati</taxon>
        <taxon>Actinomycetota</taxon>
        <taxon>Actinomycetes</taxon>
        <taxon>Geodermatophilales</taxon>
        <taxon>Geodermatophilaceae</taxon>
        <taxon>Blastococcus</taxon>
        <taxon>environmental samples</taxon>
    </lineage>
</organism>
<feature type="non-terminal residue" evidence="2">
    <location>
        <position position="1"/>
    </location>
</feature>
<feature type="compositionally biased region" description="Basic and acidic residues" evidence="1">
    <location>
        <begin position="37"/>
        <end position="56"/>
    </location>
</feature>
<dbReference type="GO" id="GO:0016829">
    <property type="term" value="F:lyase activity"/>
    <property type="evidence" value="ECO:0007669"/>
    <property type="project" value="UniProtKB-KW"/>
</dbReference>
<name>A0A6J4J2W9_9ACTN</name>
<feature type="non-terminal residue" evidence="2">
    <location>
        <position position="93"/>
    </location>
</feature>
<dbReference type="AlphaFoldDB" id="A0A6J4J2W9"/>
<dbReference type="EC" id="4.4.1.8" evidence="2"/>
<evidence type="ECO:0000256" key="1">
    <source>
        <dbReference type="SAM" id="MobiDB-lite"/>
    </source>
</evidence>